<gene>
    <name evidence="3" type="ORF">QC825_06985</name>
</gene>
<dbReference type="RefSeq" id="WP_251589666.1">
    <property type="nucleotide sequence ID" value="NZ_JAMLJI010000001.1"/>
</dbReference>
<dbReference type="Proteomes" id="UP001269375">
    <property type="component" value="Unassembled WGS sequence"/>
</dbReference>
<organism evidence="3 4">
    <name type="scientific">Larsenimonas suaedae</name>
    <dbReference type="NCBI Taxonomy" id="1851019"/>
    <lineage>
        <taxon>Bacteria</taxon>
        <taxon>Pseudomonadati</taxon>
        <taxon>Pseudomonadota</taxon>
        <taxon>Gammaproteobacteria</taxon>
        <taxon>Oceanospirillales</taxon>
        <taxon>Halomonadaceae</taxon>
        <taxon>Larsenimonas</taxon>
    </lineage>
</organism>
<feature type="transmembrane region" description="Helical" evidence="1">
    <location>
        <begin position="132"/>
        <end position="155"/>
    </location>
</feature>
<evidence type="ECO:0000259" key="2">
    <source>
        <dbReference type="Pfam" id="PF09835"/>
    </source>
</evidence>
<evidence type="ECO:0000256" key="1">
    <source>
        <dbReference type="SAM" id="Phobius"/>
    </source>
</evidence>
<keyword evidence="1" id="KW-1133">Transmembrane helix</keyword>
<dbReference type="PANTHER" id="PTHR40547:SF1">
    <property type="entry name" value="SLL0298 PROTEIN"/>
    <property type="match status" value="1"/>
</dbReference>
<comment type="caution">
    <text evidence="3">The sequence shown here is derived from an EMBL/GenBank/DDBJ whole genome shotgun (WGS) entry which is preliminary data.</text>
</comment>
<dbReference type="EMBL" id="JARWAO010000003">
    <property type="protein sequence ID" value="MDR5895813.1"/>
    <property type="molecule type" value="Genomic_DNA"/>
</dbReference>
<feature type="transmembrane region" description="Helical" evidence="1">
    <location>
        <begin position="77"/>
        <end position="98"/>
    </location>
</feature>
<dbReference type="PANTHER" id="PTHR40547">
    <property type="entry name" value="SLL0298 PROTEIN"/>
    <property type="match status" value="1"/>
</dbReference>
<name>A0ABU1GWV7_9GAMM</name>
<proteinExistence type="predicted"/>
<keyword evidence="1" id="KW-0472">Membrane</keyword>
<dbReference type="Pfam" id="PF09835">
    <property type="entry name" value="DUF2062"/>
    <property type="match status" value="1"/>
</dbReference>
<protein>
    <submittedName>
        <fullName evidence="3">DUF2062 domain-containing protein</fullName>
    </submittedName>
</protein>
<sequence length="172" mass="19757">MPRRLIQRYLPKPETLRRKKSLRCVSHFIAIPALWQVSRRTVGNAFMVGIFCALLPIPAQMLVAAAGAWLLRCNLPLSIALVWITNPLTMPVIFYSTYRLGTWVLNSPHRDVPDHFSAHWLATQLADILPPLLVGSIIAGVVLGGACNVLIRLIWRWHVSRQWRRRRRRRAQ</sequence>
<evidence type="ECO:0000313" key="4">
    <source>
        <dbReference type="Proteomes" id="UP001269375"/>
    </source>
</evidence>
<keyword evidence="4" id="KW-1185">Reference proteome</keyword>
<reference evidence="3 4" key="1">
    <citation type="submission" date="2023-04" db="EMBL/GenBank/DDBJ databases">
        <title>A long-awaited taxogenomic arrangement of the family Halomonadaceae.</title>
        <authorList>
            <person name="De La Haba R."/>
            <person name="Chuvochina M."/>
            <person name="Wittouck S."/>
            <person name="Arahal D.R."/>
            <person name="Sanchez-Porro C."/>
            <person name="Hugenholtz P."/>
            <person name="Ventosa A."/>
        </authorList>
    </citation>
    <scope>NUCLEOTIDE SEQUENCE [LARGE SCALE GENOMIC DNA]</scope>
    <source>
        <strain evidence="3 4">DSM 22428</strain>
    </source>
</reference>
<dbReference type="InterPro" id="IPR018639">
    <property type="entry name" value="DUF2062"/>
</dbReference>
<feature type="transmembrane region" description="Helical" evidence="1">
    <location>
        <begin position="21"/>
        <end position="38"/>
    </location>
</feature>
<feature type="domain" description="DUF2062" evidence="2">
    <location>
        <begin position="23"/>
        <end position="164"/>
    </location>
</feature>
<keyword evidence="1" id="KW-0812">Transmembrane</keyword>
<evidence type="ECO:0000313" key="3">
    <source>
        <dbReference type="EMBL" id="MDR5895813.1"/>
    </source>
</evidence>
<accession>A0ABU1GWV7</accession>
<feature type="transmembrane region" description="Helical" evidence="1">
    <location>
        <begin position="44"/>
        <end position="70"/>
    </location>
</feature>